<sequence>MKIPYMFGSKESSSKTFGRRTEAEKAIERAWKVFNRKTL</sequence>
<accession>A0A094YKW3</accession>
<organism evidence="1 2">
    <name type="scientific">Leptospirillum ferriphilum</name>
    <dbReference type="NCBI Taxonomy" id="178606"/>
    <lineage>
        <taxon>Bacteria</taxon>
        <taxon>Pseudomonadati</taxon>
        <taxon>Nitrospirota</taxon>
        <taxon>Nitrospiria</taxon>
        <taxon>Nitrospirales</taxon>
        <taxon>Nitrospiraceae</taxon>
        <taxon>Leptospirillum</taxon>
    </lineage>
</organism>
<dbReference type="AlphaFoldDB" id="A0A094YKW3"/>
<dbReference type="Proteomes" id="UP000029452">
    <property type="component" value="Unassembled WGS sequence"/>
</dbReference>
<dbReference type="PATRIC" id="fig|178606.4.peg.1587"/>
<protein>
    <submittedName>
        <fullName evidence="1">Uncharacterized protein</fullName>
    </submittedName>
</protein>
<comment type="caution">
    <text evidence="1">The sequence shown here is derived from an EMBL/GenBank/DDBJ whole genome shotgun (WGS) entry which is preliminary data.</text>
</comment>
<evidence type="ECO:0000313" key="2">
    <source>
        <dbReference type="Proteomes" id="UP000029452"/>
    </source>
</evidence>
<dbReference type="EMBL" id="JPGK01000005">
    <property type="protein sequence ID" value="KGA93871.1"/>
    <property type="molecule type" value="Genomic_DNA"/>
</dbReference>
<reference evidence="1 2" key="1">
    <citation type="submission" date="2014-06" db="EMBL/GenBank/DDBJ databases">
        <title>Draft genome sequence of iron oxidizing acidophile Leptospirillum ferriphilum DSM14647.</title>
        <authorList>
            <person name="Cardenas J.P."/>
            <person name="Lazcano M."/>
            <person name="Ossandon F.J."/>
            <person name="Corbett M."/>
            <person name="Holmes D.S."/>
            <person name="Watkin E."/>
        </authorList>
    </citation>
    <scope>NUCLEOTIDE SEQUENCE [LARGE SCALE GENOMIC DNA]</scope>
    <source>
        <strain evidence="1 2">DSM 14647</strain>
    </source>
</reference>
<name>A0A094YKW3_9BACT</name>
<gene>
    <name evidence="1" type="ORF">LptCag_1581</name>
</gene>
<proteinExistence type="predicted"/>
<evidence type="ECO:0000313" key="1">
    <source>
        <dbReference type="EMBL" id="KGA93871.1"/>
    </source>
</evidence>